<accession>A0A7H0VC39</accession>
<dbReference type="PANTHER" id="PTHR32301:SF6">
    <property type="entry name" value="GOLVESIN-RELATED"/>
    <property type="match status" value="1"/>
</dbReference>
<keyword evidence="2" id="KW-1185">Reference proteome</keyword>
<evidence type="ECO:0000313" key="1">
    <source>
        <dbReference type="EMBL" id="QNR23287.1"/>
    </source>
</evidence>
<organism evidence="1 2">
    <name type="scientific">Croceimicrobium hydrocarbonivorans</name>
    <dbReference type="NCBI Taxonomy" id="2761580"/>
    <lineage>
        <taxon>Bacteria</taxon>
        <taxon>Pseudomonadati</taxon>
        <taxon>Bacteroidota</taxon>
        <taxon>Flavobacteriia</taxon>
        <taxon>Flavobacteriales</taxon>
        <taxon>Owenweeksiaceae</taxon>
        <taxon>Croceimicrobium</taxon>
    </lineage>
</organism>
<dbReference type="KEGG" id="chyd:H4K34_12995"/>
<dbReference type="AlphaFoldDB" id="A0A7H0VC39"/>
<dbReference type="EMBL" id="CP060139">
    <property type="protein sequence ID" value="QNR23287.1"/>
    <property type="molecule type" value="Genomic_DNA"/>
</dbReference>
<dbReference type="PANTHER" id="PTHR32301">
    <property type="entry name" value="COUNTIN RECEPTOR CNR3-RELATED"/>
    <property type="match status" value="1"/>
</dbReference>
<evidence type="ECO:0000313" key="2">
    <source>
        <dbReference type="Proteomes" id="UP000516305"/>
    </source>
</evidence>
<gene>
    <name evidence="1" type="ORF">H4K34_12995</name>
</gene>
<proteinExistence type="predicted"/>
<sequence>MPKTGGSTLVNILHQHYGLEQSALIAGDDKVALADAIQAGIPFIHGHFSAHLLETGPAYLKATILREASDRVISRYVHLAHSKEERLQKEFASYLSFEDFLQSTYADNWQVRMLAGQWHEGRVNEESFVKAVDQLYAMDWVATADQMAKAALDLSLKLGFESYYHPHLNTRASEELWQELNAKYRDLIADLNRFDAQLVVEARALFNRNKELPLAKRLKLKLKGLLA</sequence>
<dbReference type="InterPro" id="IPR027417">
    <property type="entry name" value="P-loop_NTPase"/>
</dbReference>
<reference evidence="1 2" key="1">
    <citation type="submission" date="2020-08" db="EMBL/GenBank/DDBJ databases">
        <title>Croceimicrobium hydrocarbonivorans gen. nov., sp. nov., a novel marine bacterium isolated from a bacterial consortium that degrades polyethylene terephthalate.</title>
        <authorList>
            <person name="Liu R."/>
        </authorList>
    </citation>
    <scope>NUCLEOTIDE SEQUENCE [LARGE SCALE GENOMIC DNA]</scope>
    <source>
        <strain evidence="1 2">A20-9</strain>
    </source>
</reference>
<dbReference type="InterPro" id="IPR053259">
    <property type="entry name" value="Golvesin-related_Golgi"/>
</dbReference>
<protein>
    <submittedName>
        <fullName evidence="1">Uncharacterized protein</fullName>
    </submittedName>
</protein>
<name>A0A7H0VC39_9FLAO</name>
<dbReference type="Gene3D" id="3.40.50.300">
    <property type="entry name" value="P-loop containing nucleotide triphosphate hydrolases"/>
    <property type="match status" value="1"/>
</dbReference>
<dbReference type="Proteomes" id="UP000516305">
    <property type="component" value="Chromosome"/>
</dbReference>